<dbReference type="GO" id="GO:0006665">
    <property type="term" value="P:sphingolipid metabolic process"/>
    <property type="evidence" value="ECO:0007669"/>
    <property type="project" value="UniProtKB-ARBA"/>
</dbReference>
<sequence>MNVRVAHSKVTPNTQVMSSQGIWLAYIVLVGLSHVLLSIPFYSMPGIWTLTNVIHNLAMYVIFYTVKGTPFETPDQGKALLLTHWEQMDSRLQFTSSANSSAFLPLYSSSWPASTPSMMMLTSSSTQPHCSVYCCLSYPNSMGFVSLASTNTEGWGWG</sequence>
<evidence type="ECO:0000256" key="6">
    <source>
        <dbReference type="ARBA" id="ARBA00038646"/>
    </source>
</evidence>
<evidence type="ECO:0000256" key="7">
    <source>
        <dbReference type="ARBA" id="ARBA00045896"/>
    </source>
</evidence>
<feature type="transmembrane region" description="Helical" evidence="8">
    <location>
        <begin position="21"/>
        <end position="41"/>
    </location>
</feature>
<evidence type="ECO:0008006" key="11">
    <source>
        <dbReference type="Google" id="ProtNLM"/>
    </source>
</evidence>
<evidence type="ECO:0000313" key="10">
    <source>
        <dbReference type="Proteomes" id="UP000291022"/>
    </source>
</evidence>
<comment type="subcellular location">
    <subcellularLocation>
        <location evidence="1">Membrane</location>
        <topology evidence="1">Multi-pass membrane protein</topology>
    </subcellularLocation>
</comment>
<evidence type="ECO:0000256" key="1">
    <source>
        <dbReference type="ARBA" id="ARBA00004141"/>
    </source>
</evidence>
<dbReference type="Ensembl" id="ENSUAMT00000012727.1">
    <property type="protein sequence ID" value="ENSUAMP00000011313.1"/>
    <property type="gene ID" value="ENSUAMG00000009263.1"/>
</dbReference>
<dbReference type="PANTHER" id="PTHR12665">
    <property type="entry name" value="ORMDL PROTEINS"/>
    <property type="match status" value="1"/>
</dbReference>
<evidence type="ECO:0000256" key="5">
    <source>
        <dbReference type="ARBA" id="ARBA00023136"/>
    </source>
</evidence>
<keyword evidence="4 8" id="KW-1133">Transmembrane helix</keyword>
<dbReference type="STRING" id="9643.ENSUAMP00000011313"/>
<dbReference type="InterPro" id="IPR007203">
    <property type="entry name" value="ORMDL"/>
</dbReference>
<dbReference type="GO" id="GO:0005789">
    <property type="term" value="C:endoplasmic reticulum membrane"/>
    <property type="evidence" value="ECO:0007669"/>
    <property type="project" value="InterPro"/>
</dbReference>
<comment type="subunit">
    <text evidence="6">Ceramide-sensitive subunit of the serine palmitoyltransferase (SPT) complex, which is also composed of SPTLC1, SPTLC2/3 and SPTSSA/B.</text>
</comment>
<comment type="similarity">
    <text evidence="2">Belongs to the ORM family.</text>
</comment>
<protein>
    <recommendedName>
        <fullName evidence="11">ORM1-like protein 2</fullName>
    </recommendedName>
</protein>
<dbReference type="Proteomes" id="UP000291022">
    <property type="component" value="Unassembled WGS sequence"/>
</dbReference>
<feature type="transmembrane region" description="Helical" evidence="8">
    <location>
        <begin position="47"/>
        <end position="66"/>
    </location>
</feature>
<name>A0A452QZP3_URSAM</name>
<keyword evidence="5 8" id="KW-0472">Membrane</keyword>
<evidence type="ECO:0000256" key="2">
    <source>
        <dbReference type="ARBA" id="ARBA00007649"/>
    </source>
</evidence>
<dbReference type="GeneTree" id="ENSGT00950000183178"/>
<evidence type="ECO:0000256" key="3">
    <source>
        <dbReference type="ARBA" id="ARBA00022692"/>
    </source>
</evidence>
<keyword evidence="10" id="KW-1185">Reference proteome</keyword>
<dbReference type="AlphaFoldDB" id="A0A452QZP3"/>
<reference evidence="9" key="3">
    <citation type="submission" date="2025-09" db="UniProtKB">
        <authorList>
            <consortium name="Ensembl"/>
        </authorList>
    </citation>
    <scope>IDENTIFICATION</scope>
</reference>
<reference evidence="9" key="2">
    <citation type="submission" date="2025-08" db="UniProtKB">
        <authorList>
            <consortium name="Ensembl"/>
        </authorList>
    </citation>
    <scope>IDENTIFICATION</scope>
</reference>
<keyword evidence="3 8" id="KW-0812">Transmembrane</keyword>
<organism evidence="9 10">
    <name type="scientific">Ursus americanus</name>
    <name type="common">American black bear</name>
    <name type="synonym">Euarctos americanus</name>
    <dbReference type="NCBI Taxonomy" id="9643"/>
    <lineage>
        <taxon>Eukaryota</taxon>
        <taxon>Metazoa</taxon>
        <taxon>Chordata</taxon>
        <taxon>Craniata</taxon>
        <taxon>Vertebrata</taxon>
        <taxon>Euteleostomi</taxon>
        <taxon>Mammalia</taxon>
        <taxon>Eutheria</taxon>
        <taxon>Laurasiatheria</taxon>
        <taxon>Carnivora</taxon>
        <taxon>Caniformia</taxon>
        <taxon>Ursidae</taxon>
        <taxon>Ursus</taxon>
    </lineage>
</organism>
<accession>A0A452QZP3</accession>
<evidence type="ECO:0000256" key="4">
    <source>
        <dbReference type="ARBA" id="ARBA00022989"/>
    </source>
</evidence>
<proteinExistence type="inferred from homology"/>
<comment type="function">
    <text evidence="7">Plays an essential role in the homeostatic regulation of sphingolipid de novo biosynthesis by modulating the activity of the serine palmitoyltransferase (SPT) in response to ceramide levels. When complexed to SPT, the binding of ceramides to its N-terminus stabilizes a conformation that block SPT substrate entry, hence preventing SPT catalytic activity. Through this mechanism, maintains ceramide levels at sufficient concentrations for the production of complex sphingolipids, but which prevents the accumulation of ceramides to levels that trigger apoptosis.</text>
</comment>
<dbReference type="Pfam" id="PF04061">
    <property type="entry name" value="ORMDL"/>
    <property type="match status" value="1"/>
</dbReference>
<dbReference type="GO" id="GO:2000303">
    <property type="term" value="P:regulation of ceramide biosynthetic process"/>
    <property type="evidence" value="ECO:0007669"/>
    <property type="project" value="UniProtKB-ARBA"/>
</dbReference>
<evidence type="ECO:0000313" key="9">
    <source>
        <dbReference type="Ensembl" id="ENSUAMP00000011313.1"/>
    </source>
</evidence>
<reference evidence="10" key="1">
    <citation type="submission" date="2016-06" db="EMBL/GenBank/DDBJ databases">
        <title>De novo assembly and RNA-Seq shows season-dependent expression and editing in black bear kidneys.</title>
        <authorList>
            <person name="Korstanje R."/>
            <person name="Srivastava A."/>
            <person name="Sarsani V.K."/>
            <person name="Sheehan S.M."/>
            <person name="Seger R.L."/>
            <person name="Barter M.E."/>
            <person name="Lindqvist C."/>
            <person name="Brody L.C."/>
            <person name="Mullikin J.C."/>
        </authorList>
    </citation>
    <scope>NUCLEOTIDE SEQUENCE [LARGE SCALE GENOMIC DNA]</scope>
</reference>
<evidence type="ECO:0000256" key="8">
    <source>
        <dbReference type="SAM" id="Phobius"/>
    </source>
</evidence>